<sequence>MLLIRDHGFVREQISIIGSCGGSCEEKYGIIWSGMRNMRQLFKDMRRKSGERRRDDILELKYVVDEQIEQFGGLSEIDAQQFRFDFEDGGFDQDRFSALGLLSQIINAQIGSQSNLGDDEQDDQDILNHFLEIYNEYTDENEDIICVD</sequence>
<protein>
    <submittedName>
        <fullName evidence="1">Uncharacterized protein</fullName>
    </submittedName>
</protein>
<name>A0A5J4V2T1_9EUKA</name>
<evidence type="ECO:0000313" key="2">
    <source>
        <dbReference type="Proteomes" id="UP000324800"/>
    </source>
</evidence>
<gene>
    <name evidence="1" type="ORF">EZS28_027445</name>
</gene>
<reference evidence="1 2" key="1">
    <citation type="submission" date="2019-03" db="EMBL/GenBank/DDBJ databases">
        <title>Single cell metagenomics reveals metabolic interactions within the superorganism composed of flagellate Streblomastix strix and complex community of Bacteroidetes bacteria on its surface.</title>
        <authorList>
            <person name="Treitli S.C."/>
            <person name="Kolisko M."/>
            <person name="Husnik F."/>
            <person name="Keeling P."/>
            <person name="Hampl V."/>
        </authorList>
    </citation>
    <scope>NUCLEOTIDE SEQUENCE [LARGE SCALE GENOMIC DNA]</scope>
    <source>
        <strain evidence="1">ST1C</strain>
    </source>
</reference>
<proteinExistence type="predicted"/>
<dbReference type="EMBL" id="SNRW01010098">
    <property type="protein sequence ID" value="KAA6377028.1"/>
    <property type="molecule type" value="Genomic_DNA"/>
</dbReference>
<organism evidence="1 2">
    <name type="scientific">Streblomastix strix</name>
    <dbReference type="NCBI Taxonomy" id="222440"/>
    <lineage>
        <taxon>Eukaryota</taxon>
        <taxon>Metamonada</taxon>
        <taxon>Preaxostyla</taxon>
        <taxon>Oxymonadida</taxon>
        <taxon>Streblomastigidae</taxon>
        <taxon>Streblomastix</taxon>
    </lineage>
</organism>
<comment type="caution">
    <text evidence="1">The sequence shown here is derived from an EMBL/GenBank/DDBJ whole genome shotgun (WGS) entry which is preliminary data.</text>
</comment>
<dbReference type="Proteomes" id="UP000324800">
    <property type="component" value="Unassembled WGS sequence"/>
</dbReference>
<accession>A0A5J4V2T1</accession>
<evidence type="ECO:0000313" key="1">
    <source>
        <dbReference type="EMBL" id="KAA6377028.1"/>
    </source>
</evidence>
<dbReference type="AlphaFoldDB" id="A0A5J4V2T1"/>